<dbReference type="Proteomes" id="UP001476247">
    <property type="component" value="Unassembled WGS sequence"/>
</dbReference>
<organism evidence="1 2">
    <name type="scientific">Helicostylum pulchrum</name>
    <dbReference type="NCBI Taxonomy" id="562976"/>
    <lineage>
        <taxon>Eukaryota</taxon>
        <taxon>Fungi</taxon>
        <taxon>Fungi incertae sedis</taxon>
        <taxon>Mucoromycota</taxon>
        <taxon>Mucoromycotina</taxon>
        <taxon>Mucoromycetes</taxon>
        <taxon>Mucorales</taxon>
        <taxon>Mucorineae</taxon>
        <taxon>Mucoraceae</taxon>
        <taxon>Helicostylum</taxon>
    </lineage>
</organism>
<sequence>MSEDSTYKESFIAQKITTVNTFATILHPEWTCKKFKEHFKQASNPEALYKKQLRVVKEPSKAIPPSVLEKIGDQLKDVDDTKNTNSINTSRYYNVGTVQGNLIINESQQANKKRIVTSTIS</sequence>
<protein>
    <submittedName>
        <fullName evidence="1">Uncharacterized protein</fullName>
    </submittedName>
</protein>
<accession>A0ABP9XU97</accession>
<evidence type="ECO:0000313" key="1">
    <source>
        <dbReference type="EMBL" id="GAA5798332.1"/>
    </source>
</evidence>
<dbReference type="EMBL" id="BAABUJ010000010">
    <property type="protein sequence ID" value="GAA5798332.1"/>
    <property type="molecule type" value="Genomic_DNA"/>
</dbReference>
<proteinExistence type="predicted"/>
<comment type="caution">
    <text evidence="1">The sequence shown here is derived from an EMBL/GenBank/DDBJ whole genome shotgun (WGS) entry which is preliminary data.</text>
</comment>
<reference evidence="1 2" key="1">
    <citation type="submission" date="2024-04" db="EMBL/GenBank/DDBJ databases">
        <title>genome sequences of Mucor flavus KT1a and Helicostylum pulchrum KT1b strains isolation_sourced from the surface of a dry-aged beef.</title>
        <authorList>
            <person name="Toyotome T."/>
            <person name="Hosono M."/>
            <person name="Torimaru M."/>
            <person name="Fukuda K."/>
            <person name="Mikami N."/>
        </authorList>
    </citation>
    <scope>NUCLEOTIDE SEQUENCE [LARGE SCALE GENOMIC DNA]</scope>
    <source>
        <strain evidence="1 2">KT1b</strain>
    </source>
</reference>
<name>A0ABP9XU97_9FUNG</name>
<gene>
    <name evidence="1" type="ORF">HPULCUR_003734</name>
</gene>
<keyword evidence="2" id="KW-1185">Reference proteome</keyword>
<evidence type="ECO:0000313" key="2">
    <source>
        <dbReference type="Proteomes" id="UP001476247"/>
    </source>
</evidence>